<accession>A0A4Q0MCK3</accession>
<evidence type="ECO:0000259" key="8">
    <source>
        <dbReference type="Pfam" id="PF14322"/>
    </source>
</evidence>
<comment type="caution">
    <text evidence="9">The sequence shown here is derived from an EMBL/GenBank/DDBJ whole genome shotgun (WGS) entry which is preliminary data.</text>
</comment>
<evidence type="ECO:0000256" key="6">
    <source>
        <dbReference type="SAM" id="SignalP"/>
    </source>
</evidence>
<feature type="domain" description="SusD-like N-terminal" evidence="8">
    <location>
        <begin position="99"/>
        <end position="243"/>
    </location>
</feature>
<proteinExistence type="inferred from homology"/>
<reference evidence="9 10" key="1">
    <citation type="submission" date="2018-12" db="EMBL/GenBank/DDBJ databases">
        <title>The Draft Genome Sequence of the Soil Bacterium Pedobacter tournemirensis R1.</title>
        <authorList>
            <person name="He J."/>
        </authorList>
    </citation>
    <scope>NUCLEOTIDE SEQUENCE [LARGE SCALE GENOMIC DNA]</scope>
    <source>
        <strain evidence="9 10">R1</strain>
    </source>
</reference>
<dbReference type="EMBL" id="RXOC01000003">
    <property type="protein sequence ID" value="RXF71060.1"/>
    <property type="molecule type" value="Genomic_DNA"/>
</dbReference>
<dbReference type="InterPro" id="IPR012944">
    <property type="entry name" value="SusD_RagB_dom"/>
</dbReference>
<dbReference type="InterPro" id="IPR033985">
    <property type="entry name" value="SusD-like_N"/>
</dbReference>
<dbReference type="Gene3D" id="1.25.40.390">
    <property type="match status" value="1"/>
</dbReference>
<keyword evidence="4" id="KW-0472">Membrane</keyword>
<comment type="subcellular location">
    <subcellularLocation>
        <location evidence="1">Cell outer membrane</location>
    </subcellularLocation>
</comment>
<dbReference type="RefSeq" id="WP_128768306.1">
    <property type="nucleotide sequence ID" value="NZ_RXOC01000003.1"/>
</dbReference>
<protein>
    <submittedName>
        <fullName evidence="9">RagB/SusD family nutrient uptake outer membrane protein</fullName>
    </submittedName>
</protein>
<dbReference type="GO" id="GO:0009279">
    <property type="term" value="C:cell outer membrane"/>
    <property type="evidence" value="ECO:0007669"/>
    <property type="project" value="UniProtKB-SubCell"/>
</dbReference>
<evidence type="ECO:0000256" key="2">
    <source>
        <dbReference type="ARBA" id="ARBA00006275"/>
    </source>
</evidence>
<evidence type="ECO:0000256" key="5">
    <source>
        <dbReference type="ARBA" id="ARBA00023237"/>
    </source>
</evidence>
<dbReference type="AlphaFoldDB" id="A0A4Q0MCK3"/>
<dbReference type="SUPFAM" id="SSF48452">
    <property type="entry name" value="TPR-like"/>
    <property type="match status" value="1"/>
</dbReference>
<evidence type="ECO:0000259" key="7">
    <source>
        <dbReference type="Pfam" id="PF07980"/>
    </source>
</evidence>
<keyword evidence="3 6" id="KW-0732">Signal</keyword>
<dbReference type="InterPro" id="IPR011990">
    <property type="entry name" value="TPR-like_helical_dom_sf"/>
</dbReference>
<evidence type="ECO:0000256" key="3">
    <source>
        <dbReference type="ARBA" id="ARBA00022729"/>
    </source>
</evidence>
<feature type="domain" description="RagB/SusD" evidence="7">
    <location>
        <begin position="323"/>
        <end position="546"/>
    </location>
</feature>
<dbReference type="Pfam" id="PF14322">
    <property type="entry name" value="SusD-like_3"/>
    <property type="match status" value="1"/>
</dbReference>
<evidence type="ECO:0000313" key="9">
    <source>
        <dbReference type="EMBL" id="RXF71060.1"/>
    </source>
</evidence>
<sequence>MKRNKVLLLLLLGMIVNSVGCKDDFLQEKSDLTGMNDDVYMYENTATAFVDYVYAQFQPSDGNAAFIWELSGNSASAGGDTWSKMSQERAGETNYNKVYSKISYTQDHAPKYFGEAMTGSIVNNPYTRIRQINLFLENIDLHGLPEDVRTKLKGQMYFWRAYQYFDLVRLYGGVPLILKTQNPIIPEGDTSSEIPRSTSSECIEQICSDLDMAISMLPGKWNSSNWGRITSGAAAAFKGRVLLTWASPLFNRTDEVSRWQRAYDANKTAMEMLDANGFGLFKTGGVANGTAWGNMWFANNTTANGVNNSEGVIVFGFNNLTSSGTKKNNGWENSLRSADLNGSGSIVPTKQMVDAFPMKDGKMPGSSTYAYETKKFYKNRDPRFYKTIVYNGAIWPYSGATTYKQWTYSWYKTAGSTAPDGRTEKAASASGLYLCKATNPSASNAAGHFKESGTDFMEMRYAEVVLNLAECAIGINNLSEALTLIKSIRDRAGIENKDGNYGITASSRNEYFAAVLNERKIELAYEGKRFWDLRRWLLFDDTYGYCTKLNMQPINGMRRTGYYFVVKKSDGTKYVGPNDPLKDGTTPAPVIQREPSSYPAGITTYDQYLDYLYDTYFDIVERDNLENTSVSNWKFTWYPQYYFFGLNAKSLAGAPYLQQTKDWDSLSGFDGFDPLK</sequence>
<comment type="similarity">
    <text evidence="2">Belongs to the SusD family.</text>
</comment>
<gene>
    <name evidence="9" type="ORF">EKH83_04990</name>
</gene>
<name>A0A4Q0MCK3_9SPHI</name>
<evidence type="ECO:0000256" key="1">
    <source>
        <dbReference type="ARBA" id="ARBA00004442"/>
    </source>
</evidence>
<evidence type="ECO:0000313" key="10">
    <source>
        <dbReference type="Proteomes" id="UP000290848"/>
    </source>
</evidence>
<feature type="signal peptide" evidence="6">
    <location>
        <begin position="1"/>
        <end position="21"/>
    </location>
</feature>
<evidence type="ECO:0000256" key="4">
    <source>
        <dbReference type="ARBA" id="ARBA00023136"/>
    </source>
</evidence>
<dbReference type="Pfam" id="PF07980">
    <property type="entry name" value="SusD_RagB"/>
    <property type="match status" value="1"/>
</dbReference>
<keyword evidence="5" id="KW-0998">Cell outer membrane</keyword>
<organism evidence="9 10">
    <name type="scientific">Arcticibacter tournemirensis</name>
    <dbReference type="NCBI Taxonomy" id="699437"/>
    <lineage>
        <taxon>Bacteria</taxon>
        <taxon>Pseudomonadati</taxon>
        <taxon>Bacteroidota</taxon>
        <taxon>Sphingobacteriia</taxon>
        <taxon>Sphingobacteriales</taxon>
        <taxon>Sphingobacteriaceae</taxon>
        <taxon>Arcticibacter</taxon>
    </lineage>
</organism>
<feature type="chain" id="PRO_5020233742" evidence="6">
    <location>
        <begin position="22"/>
        <end position="676"/>
    </location>
</feature>
<dbReference type="Proteomes" id="UP000290848">
    <property type="component" value="Unassembled WGS sequence"/>
</dbReference>